<evidence type="ECO:0000313" key="1">
    <source>
        <dbReference type="EMBL" id="RLU23339.1"/>
    </source>
</evidence>
<name>A0A3L8DTW4_OOCBI</name>
<dbReference type="AlphaFoldDB" id="A0A3L8DTW4"/>
<dbReference type="PANTHER" id="PTHR33053">
    <property type="entry name" value="PROTEIN, PUTATIVE-RELATED"/>
    <property type="match status" value="1"/>
</dbReference>
<reference evidence="1 2" key="1">
    <citation type="journal article" date="2018" name="Genome Res.">
        <title>The genomic architecture and molecular evolution of ant odorant receptors.</title>
        <authorList>
            <person name="McKenzie S.K."/>
            <person name="Kronauer D.J.C."/>
        </authorList>
    </citation>
    <scope>NUCLEOTIDE SEQUENCE [LARGE SCALE GENOMIC DNA]</scope>
    <source>
        <strain evidence="1">Clonal line C1</strain>
    </source>
</reference>
<dbReference type="EMBL" id="QOIP01000004">
    <property type="protein sequence ID" value="RLU23339.1"/>
    <property type="molecule type" value="Genomic_DNA"/>
</dbReference>
<protein>
    <submittedName>
        <fullName evidence="1">Uncharacterized protein</fullName>
    </submittedName>
</protein>
<accession>A0A3L8DTW4</accession>
<proteinExistence type="predicted"/>
<evidence type="ECO:0000313" key="2">
    <source>
        <dbReference type="Proteomes" id="UP000279307"/>
    </source>
</evidence>
<dbReference type="OrthoDB" id="7549170at2759"/>
<organism evidence="1 2">
    <name type="scientific">Ooceraea biroi</name>
    <name type="common">Clonal raider ant</name>
    <name type="synonym">Cerapachys biroi</name>
    <dbReference type="NCBI Taxonomy" id="2015173"/>
    <lineage>
        <taxon>Eukaryota</taxon>
        <taxon>Metazoa</taxon>
        <taxon>Ecdysozoa</taxon>
        <taxon>Arthropoda</taxon>
        <taxon>Hexapoda</taxon>
        <taxon>Insecta</taxon>
        <taxon>Pterygota</taxon>
        <taxon>Neoptera</taxon>
        <taxon>Endopterygota</taxon>
        <taxon>Hymenoptera</taxon>
        <taxon>Apocrita</taxon>
        <taxon>Aculeata</taxon>
        <taxon>Formicoidea</taxon>
        <taxon>Formicidae</taxon>
        <taxon>Dorylinae</taxon>
        <taxon>Ooceraea</taxon>
    </lineage>
</organism>
<gene>
    <name evidence="1" type="ORF">DMN91_003543</name>
</gene>
<sequence>MFLQDFTEEAIKLSKDGFTYNNRTIPFAIKAFICDAPAKALITFCKSHTGFFACTKCMQKGKYIKARVCYPKIDYCERTDENFRNRMQPEHHTGASILEIIPSINMVKSFPLDYMHLICLGVVKKLINIWLSRPISHRLSKTNVQHISSYLIEIRSCIPSDFVRKTRSLDDVARWKATECRLFLLYCGPIVLKNILSSEKYLHFISLHIAIRILINANLYTKYLEYAHSLLKYFVKQFKVIYGTEYISHNVHELIHVVDNCRVFGPLDLYSAFPFENYMQYLKRLIRTSHDPLAQLVNRIHESQNILITKPSKEIKLQMVQEHHVGPLPTEHFSAQFKKLIINNISFSTHFGDNCCYLKDKSIVLIENFAIKDNKYYFIGKKFINVTSFISEPFQSSMLDIFLVHVLGELSMSLIEDIANKMIILPHTNNTYVVLPLLHTLC</sequence>
<dbReference type="Proteomes" id="UP000279307">
    <property type="component" value="Chromosome 4"/>
</dbReference>
<comment type="caution">
    <text evidence="1">The sequence shown here is derived from an EMBL/GenBank/DDBJ whole genome shotgun (WGS) entry which is preliminary data.</text>
</comment>